<protein>
    <submittedName>
        <fullName evidence="3">Pimeloyl-ACP methyl ester carboxylesterase</fullName>
    </submittedName>
</protein>
<keyword evidence="1" id="KW-0378">Hydrolase</keyword>
<organism evidence="3 4">
    <name type="scientific">Schumannella luteola</name>
    <dbReference type="NCBI Taxonomy" id="472059"/>
    <lineage>
        <taxon>Bacteria</taxon>
        <taxon>Bacillati</taxon>
        <taxon>Actinomycetota</taxon>
        <taxon>Actinomycetes</taxon>
        <taxon>Micrococcales</taxon>
        <taxon>Microbacteriaceae</taxon>
        <taxon>Schumannella</taxon>
    </lineage>
</organism>
<reference evidence="3 4" key="1">
    <citation type="submission" date="2020-07" db="EMBL/GenBank/DDBJ databases">
        <title>Sequencing the genomes of 1000 actinobacteria strains.</title>
        <authorList>
            <person name="Klenk H.-P."/>
        </authorList>
    </citation>
    <scope>NUCLEOTIDE SEQUENCE [LARGE SCALE GENOMIC DNA]</scope>
    <source>
        <strain evidence="3 4">DSM 23141</strain>
    </source>
</reference>
<dbReference type="PRINTS" id="PR00412">
    <property type="entry name" value="EPOXHYDRLASE"/>
</dbReference>
<dbReference type="InterPro" id="IPR000073">
    <property type="entry name" value="AB_hydrolase_1"/>
</dbReference>
<evidence type="ECO:0000256" key="1">
    <source>
        <dbReference type="ARBA" id="ARBA00022801"/>
    </source>
</evidence>
<dbReference type="Pfam" id="PF00561">
    <property type="entry name" value="Abhydrolase_1"/>
    <property type="match status" value="1"/>
</dbReference>
<dbReference type="RefSeq" id="WP_343046525.1">
    <property type="nucleotide sequence ID" value="NZ_JACBZY010000001.1"/>
</dbReference>
<sequence>MTIASTAPTSAAPSTAPAYPVVEYKTADLDGLEIFYREAGPADAPVVLLLHGFPTSSHMFRNLIPYLADRFHVIAPDLPGYGQSAAPAHADFDYSFDSAADAVRKLLTKLGITRYAVNVFDYGAPTAWRLALADPDAITALIVQNGNAYDEGLDNDFWVPIKRYWADPSSENRDALRDLVKIDATRFQYTDGMGHPERISPDNWIADQAQLDRRGNDEIQMDYFLDYGTNPGLYPAVQEWLRAKQPPTLVVWGENDVIFPADGAHPYKRDLTDIEFHLFDSGHFLLEDRASEVFPLIHDFLARKLG</sequence>
<dbReference type="PANTHER" id="PTHR42977:SF3">
    <property type="entry name" value="AB HYDROLASE-1 DOMAIN-CONTAINING PROTEIN"/>
    <property type="match status" value="1"/>
</dbReference>
<dbReference type="PRINTS" id="PR00111">
    <property type="entry name" value="ABHYDROLASE"/>
</dbReference>
<evidence type="ECO:0000313" key="4">
    <source>
        <dbReference type="Proteomes" id="UP000553888"/>
    </source>
</evidence>
<comment type="caution">
    <text evidence="3">The sequence shown here is derived from an EMBL/GenBank/DDBJ whole genome shotgun (WGS) entry which is preliminary data.</text>
</comment>
<keyword evidence="4" id="KW-1185">Reference proteome</keyword>
<dbReference type="Proteomes" id="UP000553888">
    <property type="component" value="Unassembled WGS sequence"/>
</dbReference>
<dbReference type="PANTHER" id="PTHR42977">
    <property type="entry name" value="HYDROLASE-RELATED"/>
    <property type="match status" value="1"/>
</dbReference>
<name>A0A852YI14_9MICO</name>
<evidence type="ECO:0000259" key="2">
    <source>
        <dbReference type="Pfam" id="PF00561"/>
    </source>
</evidence>
<evidence type="ECO:0000313" key="3">
    <source>
        <dbReference type="EMBL" id="NYG97419.1"/>
    </source>
</evidence>
<dbReference type="EMBL" id="JACBZY010000001">
    <property type="protein sequence ID" value="NYG97419.1"/>
    <property type="molecule type" value="Genomic_DNA"/>
</dbReference>
<proteinExistence type="predicted"/>
<dbReference type="SUPFAM" id="SSF53474">
    <property type="entry name" value="alpha/beta-Hydrolases"/>
    <property type="match status" value="1"/>
</dbReference>
<dbReference type="AlphaFoldDB" id="A0A852YI14"/>
<dbReference type="FunFam" id="3.40.50.1820:FF:000173">
    <property type="entry name" value="Alpha/beta hydrolase"/>
    <property type="match status" value="1"/>
</dbReference>
<dbReference type="InterPro" id="IPR051340">
    <property type="entry name" value="Haloalkane_dehalogenase"/>
</dbReference>
<gene>
    <name evidence="3" type="ORF">BJ979_000045</name>
</gene>
<accession>A0A852YI14</accession>
<dbReference type="InterPro" id="IPR000639">
    <property type="entry name" value="Epox_hydrolase-like"/>
</dbReference>
<dbReference type="InterPro" id="IPR029058">
    <property type="entry name" value="AB_hydrolase_fold"/>
</dbReference>
<dbReference type="Gene3D" id="3.40.50.1820">
    <property type="entry name" value="alpha/beta hydrolase"/>
    <property type="match status" value="1"/>
</dbReference>
<feature type="domain" description="AB hydrolase-1" evidence="2">
    <location>
        <begin position="45"/>
        <end position="289"/>
    </location>
</feature>
<dbReference type="GO" id="GO:0004301">
    <property type="term" value="F:epoxide hydrolase activity"/>
    <property type="evidence" value="ECO:0007669"/>
    <property type="project" value="TreeGrafter"/>
</dbReference>